<dbReference type="HOGENOM" id="CLU_2850106_0_0_1"/>
<dbReference type="EMBL" id="DS547138">
    <property type="protein sequence ID" value="EDR01499.1"/>
    <property type="molecule type" value="Genomic_DNA"/>
</dbReference>
<dbReference type="GeneID" id="6080548"/>
<evidence type="ECO:0000313" key="1">
    <source>
        <dbReference type="EMBL" id="EDR01499.1"/>
    </source>
</evidence>
<dbReference type="SUPFAM" id="SSF48065">
    <property type="entry name" value="DBL homology domain (DH-domain)"/>
    <property type="match status" value="1"/>
</dbReference>
<dbReference type="EMBL" id="DS547099">
    <property type="protein sequence ID" value="EDR09287.1"/>
    <property type="molecule type" value="Genomic_DNA"/>
</dbReference>
<organism evidence="4">
    <name type="scientific">Laccaria bicolor (strain S238N-H82 / ATCC MYA-4686)</name>
    <name type="common">Bicoloured deceiver</name>
    <name type="synonym">Laccaria laccata var. bicolor</name>
    <dbReference type="NCBI Taxonomy" id="486041"/>
    <lineage>
        <taxon>Eukaryota</taxon>
        <taxon>Fungi</taxon>
        <taxon>Dikarya</taxon>
        <taxon>Basidiomycota</taxon>
        <taxon>Agaricomycotina</taxon>
        <taxon>Agaricomycetes</taxon>
        <taxon>Agaricomycetidae</taxon>
        <taxon>Agaricales</taxon>
        <taxon>Agaricineae</taxon>
        <taxon>Hydnangiaceae</taxon>
        <taxon>Laccaria</taxon>
    </lineage>
</organism>
<dbReference type="OrthoDB" id="2272012at2759"/>
<proteinExistence type="predicted"/>
<dbReference type="GeneID" id="6075386"/>
<gene>
    <name evidence="2" type="ORF">LACBIDRAFT_304512</name>
    <name evidence="1" type="ORF">LACBIDRAFT_310923</name>
    <name evidence="3" type="ORF">LACBIDRAFT_318702</name>
</gene>
<evidence type="ECO:0000313" key="4">
    <source>
        <dbReference type="Proteomes" id="UP000001194"/>
    </source>
</evidence>
<dbReference type="KEGG" id="lbc:LACBIDRAFT_304512"/>
<dbReference type="GeneID" id="6083503"/>
<keyword evidence="4" id="KW-1185">Reference proteome</keyword>
<protein>
    <submittedName>
        <fullName evidence="3">Predicted protein</fullName>
    </submittedName>
</protein>
<accession>B0D6V0</accession>
<dbReference type="RefSeq" id="XP_001879636.1">
    <property type="nucleotide sequence ID" value="XM_001879601.1"/>
</dbReference>
<dbReference type="InterPro" id="IPR035899">
    <property type="entry name" value="DBL_dom_sf"/>
</dbReference>
<dbReference type="EMBL" id="DS547118">
    <property type="protein sequence ID" value="EDR04447.1"/>
    <property type="molecule type" value="Genomic_DNA"/>
</dbReference>
<dbReference type="KEGG" id="lbc:LACBIDRAFT_310923"/>
<sequence>MYITPLRTANPLIIPPPRLDQFIKNTFGNYEQVLGYHSSILSRLSEARKKEQPLLNISSISAPYL</sequence>
<evidence type="ECO:0000313" key="3">
    <source>
        <dbReference type="EMBL" id="EDR09287.1"/>
    </source>
</evidence>
<dbReference type="AlphaFoldDB" id="B0D6V0"/>
<dbReference type="KEGG" id="lbc:LACBIDRAFT_318702"/>
<dbReference type="Proteomes" id="UP000001194">
    <property type="component" value="Unassembled WGS sequence"/>
</dbReference>
<evidence type="ECO:0000313" key="2">
    <source>
        <dbReference type="EMBL" id="EDR04447.1"/>
    </source>
</evidence>
<reference evidence="3 4" key="1">
    <citation type="journal article" date="2008" name="Nature">
        <title>The genome of Laccaria bicolor provides insights into mycorrhizal symbiosis.</title>
        <authorList>
            <person name="Martin F."/>
            <person name="Aerts A."/>
            <person name="Ahren D."/>
            <person name="Brun A."/>
            <person name="Danchin E.G.J."/>
            <person name="Duchaussoy F."/>
            <person name="Gibon J."/>
            <person name="Kohler A."/>
            <person name="Lindquist E."/>
            <person name="Pereda V."/>
            <person name="Salamov A."/>
            <person name="Shapiro H.J."/>
            <person name="Wuyts J."/>
            <person name="Blaudez D."/>
            <person name="Buee M."/>
            <person name="Brokstein P."/>
            <person name="Canbaeck B."/>
            <person name="Cohen D."/>
            <person name="Courty P.E."/>
            <person name="Coutinho P.M."/>
            <person name="Delaruelle C."/>
            <person name="Detter J.C."/>
            <person name="Deveau A."/>
            <person name="DiFazio S."/>
            <person name="Duplessis S."/>
            <person name="Fraissinet-Tachet L."/>
            <person name="Lucic E."/>
            <person name="Frey-Klett P."/>
            <person name="Fourrey C."/>
            <person name="Feussner I."/>
            <person name="Gay G."/>
            <person name="Grimwood J."/>
            <person name="Hoegger P.J."/>
            <person name="Jain P."/>
            <person name="Kilaru S."/>
            <person name="Labbe J."/>
            <person name="Lin Y.C."/>
            <person name="Legue V."/>
            <person name="Le Tacon F."/>
            <person name="Marmeisse R."/>
            <person name="Melayah D."/>
            <person name="Montanini B."/>
            <person name="Muratet M."/>
            <person name="Nehls U."/>
            <person name="Niculita-Hirzel H."/>
            <person name="Oudot-Le Secq M.P."/>
            <person name="Peter M."/>
            <person name="Quesneville H."/>
            <person name="Rajashekar B."/>
            <person name="Reich M."/>
            <person name="Rouhier N."/>
            <person name="Schmutz J."/>
            <person name="Yin T."/>
            <person name="Chalot M."/>
            <person name="Henrissat B."/>
            <person name="Kuees U."/>
            <person name="Lucas S."/>
            <person name="Van de Peer Y."/>
            <person name="Podila G.K."/>
            <person name="Polle A."/>
            <person name="Pukkila P.J."/>
            <person name="Richardson P.M."/>
            <person name="Rouze P."/>
            <person name="Sanders I.R."/>
            <person name="Stajich J.E."/>
            <person name="Tunlid A."/>
            <person name="Tuskan G."/>
            <person name="Grigoriev I.V."/>
        </authorList>
    </citation>
    <scope>NUCLEOTIDE SEQUENCE [LARGE SCALE GENOMIC DNA]</scope>
    <source>
        <strain evidence="4">S238N-H82 / ATCC MYA-4686</strain>
    </source>
</reference>
<name>B0D6V0_LACBS</name>
<dbReference type="InParanoid" id="B0D6V0"/>
<dbReference type="RefSeq" id="XP_001884966.1">
    <property type="nucleotide sequence ID" value="XM_001884931.1"/>
</dbReference>
<dbReference type="RefSeq" id="XP_001887851.1">
    <property type="nucleotide sequence ID" value="XM_001887816.1"/>
</dbReference>